<dbReference type="InterPro" id="IPR013990">
    <property type="entry name" value="WHy-dom"/>
</dbReference>
<dbReference type="SUPFAM" id="SSF117070">
    <property type="entry name" value="LEA14-like"/>
    <property type="match status" value="1"/>
</dbReference>
<dbReference type="FunFam" id="2.60.40.1820:FF:000001">
    <property type="entry name" value="Desiccation protectant protein Lea14-like"/>
    <property type="match status" value="1"/>
</dbReference>
<evidence type="ECO:0000313" key="3">
    <source>
        <dbReference type="EMBL" id="KAF3324500.1"/>
    </source>
</evidence>
<gene>
    <name evidence="3" type="ORF">FCM35_KLT10657</name>
</gene>
<dbReference type="InterPro" id="IPR004864">
    <property type="entry name" value="LEA_2"/>
</dbReference>
<reference evidence="3" key="1">
    <citation type="submission" date="2020-01" db="EMBL/GenBank/DDBJ databases">
        <title>Genome sequence of Kobresia littledalei, the first chromosome-level genome in the family Cyperaceae.</title>
        <authorList>
            <person name="Qu G."/>
        </authorList>
    </citation>
    <scope>NUCLEOTIDE SEQUENCE</scope>
    <source>
        <strain evidence="3">C.B.Clarke</strain>
        <tissue evidence="3">Leaf</tissue>
    </source>
</reference>
<evidence type="ECO:0000313" key="4">
    <source>
        <dbReference type="Proteomes" id="UP000623129"/>
    </source>
</evidence>
<dbReference type="OrthoDB" id="588983at2759"/>
<protein>
    <submittedName>
        <fullName evidence="3">Late embryogenesis abundant protein Lea14-A</fullName>
    </submittedName>
</protein>
<keyword evidence="4" id="KW-1185">Reference proteome</keyword>
<accession>A0A833QH67</accession>
<proteinExistence type="inferred from homology"/>
<dbReference type="Pfam" id="PF03168">
    <property type="entry name" value="LEA_2"/>
    <property type="match status" value="1"/>
</dbReference>
<dbReference type="PANTHER" id="PTHR31459">
    <property type="match status" value="1"/>
</dbReference>
<dbReference type="InterPro" id="IPR045043">
    <property type="entry name" value="Lea14-like"/>
</dbReference>
<dbReference type="PANTHER" id="PTHR31459:SF19">
    <property type="entry name" value="DESICCATION-RELATED PROTEIN LEA14-RELATED"/>
    <property type="match status" value="1"/>
</dbReference>
<organism evidence="3 4">
    <name type="scientific">Carex littledalei</name>
    <dbReference type="NCBI Taxonomy" id="544730"/>
    <lineage>
        <taxon>Eukaryota</taxon>
        <taxon>Viridiplantae</taxon>
        <taxon>Streptophyta</taxon>
        <taxon>Embryophyta</taxon>
        <taxon>Tracheophyta</taxon>
        <taxon>Spermatophyta</taxon>
        <taxon>Magnoliopsida</taxon>
        <taxon>Liliopsida</taxon>
        <taxon>Poales</taxon>
        <taxon>Cyperaceae</taxon>
        <taxon>Cyperoideae</taxon>
        <taxon>Cariceae</taxon>
        <taxon>Carex</taxon>
        <taxon>Carex subgen. Euthyceras</taxon>
    </lineage>
</organism>
<dbReference type="AlphaFoldDB" id="A0A833QH67"/>
<feature type="domain" description="Water stress and hypersensitive response" evidence="2">
    <location>
        <begin position="24"/>
        <end position="141"/>
    </location>
</feature>
<dbReference type="GO" id="GO:0009269">
    <property type="term" value="P:response to desiccation"/>
    <property type="evidence" value="ECO:0007669"/>
    <property type="project" value="InterPro"/>
</dbReference>
<dbReference type="GO" id="GO:0005829">
    <property type="term" value="C:cytosol"/>
    <property type="evidence" value="ECO:0007669"/>
    <property type="project" value="TreeGrafter"/>
</dbReference>
<dbReference type="SMART" id="SM00769">
    <property type="entry name" value="WHy"/>
    <property type="match status" value="1"/>
</dbReference>
<dbReference type="Gene3D" id="2.60.40.1820">
    <property type="match status" value="1"/>
</dbReference>
<dbReference type="EMBL" id="SWLB01000021">
    <property type="protein sequence ID" value="KAF3324500.1"/>
    <property type="molecule type" value="Genomic_DNA"/>
</dbReference>
<dbReference type="Proteomes" id="UP000623129">
    <property type="component" value="Unassembled WGS sequence"/>
</dbReference>
<comment type="caution">
    <text evidence="3">The sequence shown here is derived from an EMBL/GenBank/DDBJ whole genome shotgun (WGS) entry which is preliminary data.</text>
</comment>
<sequence length="155" mass="17068">MSSLFDKAKGFVAEKIAHMPMPEGSVTKVSFKTMTRESITLHSEIDVTNPYSHRLPICDISYSLKSGEKVIASGTLPDPGWIVASGVTKLELPMKVPYDFLISIMKDIGSDWDIDYVLDVGLTIDLPVVGNFTIPLSTKGEFKLPTFKDFFTSSS</sequence>
<evidence type="ECO:0000259" key="2">
    <source>
        <dbReference type="SMART" id="SM00769"/>
    </source>
</evidence>
<comment type="similarity">
    <text evidence="1">Belongs to the LEA type 2 family.</text>
</comment>
<name>A0A833QH67_9POAL</name>
<evidence type="ECO:0000256" key="1">
    <source>
        <dbReference type="ARBA" id="ARBA00005960"/>
    </source>
</evidence>